<reference evidence="1 2" key="1">
    <citation type="submission" date="2021-01" db="EMBL/GenBank/DDBJ databases">
        <title>Chryseolinea sp. Jin1 Genome sequencing and assembly.</title>
        <authorList>
            <person name="Kim I."/>
        </authorList>
    </citation>
    <scope>NUCLEOTIDE SEQUENCE [LARGE SCALE GENOMIC DNA]</scope>
    <source>
        <strain evidence="1 2">Jin1</strain>
    </source>
</reference>
<evidence type="ECO:0000313" key="1">
    <source>
        <dbReference type="EMBL" id="MBL0741924.1"/>
    </source>
</evidence>
<sequence>MPLPLYDTEKITRALHEAAQQKKVCSVRLFKETGARVIHPYGVCRTKHNKIVIVCWQEYGFSVKSTGPGYRTLLLLECVTVKTLDRRFFARNDFSPDDPLYAEWIFHI</sequence>
<keyword evidence="2" id="KW-1185">Reference proteome</keyword>
<evidence type="ECO:0008006" key="3">
    <source>
        <dbReference type="Google" id="ProtNLM"/>
    </source>
</evidence>
<dbReference type="Proteomes" id="UP000613030">
    <property type="component" value="Unassembled WGS sequence"/>
</dbReference>
<proteinExistence type="predicted"/>
<name>A0ABS1KR54_9BACT</name>
<comment type="caution">
    <text evidence="1">The sequence shown here is derived from an EMBL/GenBank/DDBJ whole genome shotgun (WGS) entry which is preliminary data.</text>
</comment>
<organism evidence="1 2">
    <name type="scientific">Chryseolinea lacunae</name>
    <dbReference type="NCBI Taxonomy" id="2801331"/>
    <lineage>
        <taxon>Bacteria</taxon>
        <taxon>Pseudomonadati</taxon>
        <taxon>Bacteroidota</taxon>
        <taxon>Cytophagia</taxon>
        <taxon>Cytophagales</taxon>
        <taxon>Fulvivirgaceae</taxon>
        <taxon>Chryseolinea</taxon>
    </lineage>
</organism>
<dbReference type="EMBL" id="JAERRB010000003">
    <property type="protein sequence ID" value="MBL0741924.1"/>
    <property type="molecule type" value="Genomic_DNA"/>
</dbReference>
<evidence type="ECO:0000313" key="2">
    <source>
        <dbReference type="Proteomes" id="UP000613030"/>
    </source>
</evidence>
<accession>A0ABS1KR54</accession>
<dbReference type="RefSeq" id="WP_202009548.1">
    <property type="nucleotide sequence ID" value="NZ_JAERRB010000003.1"/>
</dbReference>
<protein>
    <recommendedName>
        <fullName evidence="3">WYL domain-containing protein</fullName>
    </recommendedName>
</protein>
<gene>
    <name evidence="1" type="ORF">JI741_11885</name>
</gene>